<proteinExistence type="predicted"/>
<evidence type="ECO:0000313" key="3">
    <source>
        <dbReference type="Proteomes" id="UP000041254"/>
    </source>
</evidence>
<reference evidence="2 3" key="1">
    <citation type="submission" date="2014-11" db="EMBL/GenBank/DDBJ databases">
        <authorList>
            <person name="Zhu J."/>
            <person name="Qi W."/>
            <person name="Song R."/>
        </authorList>
    </citation>
    <scope>NUCLEOTIDE SEQUENCE [LARGE SCALE GENOMIC DNA]</scope>
</reference>
<name>A0A0G4GYK8_VITBC</name>
<dbReference type="PhylomeDB" id="A0A0G4GYK8"/>
<dbReference type="EMBL" id="CDMY01000884">
    <property type="protein sequence ID" value="CEM36249.1"/>
    <property type="molecule type" value="Genomic_DNA"/>
</dbReference>
<keyword evidence="3" id="KW-1185">Reference proteome</keyword>
<dbReference type="InterPro" id="IPR006571">
    <property type="entry name" value="TLDc_dom"/>
</dbReference>
<dbReference type="OrthoDB" id="2414723at2759"/>
<dbReference type="Proteomes" id="UP000041254">
    <property type="component" value="Unassembled WGS sequence"/>
</dbReference>
<feature type="domain" description="TLDc" evidence="1">
    <location>
        <begin position="327"/>
        <end position="409"/>
    </location>
</feature>
<gene>
    <name evidence="2" type="ORF">Vbra_22415</name>
</gene>
<sequence>MNGSRDSSVVLPPHLASPATMRGIDAAKRMVAELEKQAGIVNELRTNNGGQLTVTGPLDGEIEVNVGGTVLCVPRKPLLLPGVCESVIAYLLLYHLDGLPKDTEGRPFLDADPVYLEWLRDEITNVGVADAQGESHEIVLNPPHDTDVSSLFWHELFFSTKTGLGTLVTKDADESEAAATSKNPIDIIKASASDVEAAMTDLVEAEKELKRFHRAIGPFFKSPDGDDEIRSVRVLGKTVSTTEATLAHAGRDKRLYATFHSGASVSCIRPDHFTNVVDFARRQHCVSPGSIVKPPTAQNQQQLAVDCGMYGLSMETANSPVLWADELQWIIEATGKHNVTTTRLFKSSRDGFGYGPFLNKVVGKSGLLFALRDGDSHRFGCFVDGPLTPPDDPLQTNLYDVTVFFFSLSGAYETPTKIEISEERQSVEVAGTQGVVKTDKGEPRANMSIACGYLWLGFAQPGPAADLSSCHQWIKKDLLPNGYSCSIDSKGSGTLAQSMNFT</sequence>
<dbReference type="VEuPathDB" id="CryptoDB:Vbra_22415"/>
<accession>A0A0G4GYK8</accession>
<evidence type="ECO:0000313" key="2">
    <source>
        <dbReference type="EMBL" id="CEM36249.1"/>
    </source>
</evidence>
<evidence type="ECO:0000259" key="1">
    <source>
        <dbReference type="Pfam" id="PF07534"/>
    </source>
</evidence>
<organism evidence="2 3">
    <name type="scientific">Vitrella brassicaformis (strain CCMP3155)</name>
    <dbReference type="NCBI Taxonomy" id="1169540"/>
    <lineage>
        <taxon>Eukaryota</taxon>
        <taxon>Sar</taxon>
        <taxon>Alveolata</taxon>
        <taxon>Colpodellida</taxon>
        <taxon>Vitrellaceae</taxon>
        <taxon>Vitrella</taxon>
    </lineage>
</organism>
<dbReference type="Pfam" id="PF07534">
    <property type="entry name" value="TLD"/>
    <property type="match status" value="1"/>
</dbReference>
<protein>
    <recommendedName>
        <fullName evidence="1">TLDc domain-containing protein</fullName>
    </recommendedName>
</protein>
<dbReference type="AlphaFoldDB" id="A0A0G4GYK8"/>
<dbReference type="InParanoid" id="A0A0G4GYK8"/>